<evidence type="ECO:0000313" key="2">
    <source>
        <dbReference type="Proteomes" id="UP000828390"/>
    </source>
</evidence>
<organism evidence="1 2">
    <name type="scientific">Dreissena polymorpha</name>
    <name type="common">Zebra mussel</name>
    <name type="synonym">Mytilus polymorpha</name>
    <dbReference type="NCBI Taxonomy" id="45954"/>
    <lineage>
        <taxon>Eukaryota</taxon>
        <taxon>Metazoa</taxon>
        <taxon>Spiralia</taxon>
        <taxon>Lophotrochozoa</taxon>
        <taxon>Mollusca</taxon>
        <taxon>Bivalvia</taxon>
        <taxon>Autobranchia</taxon>
        <taxon>Heteroconchia</taxon>
        <taxon>Euheterodonta</taxon>
        <taxon>Imparidentia</taxon>
        <taxon>Neoheterodontei</taxon>
        <taxon>Myida</taxon>
        <taxon>Dreissenoidea</taxon>
        <taxon>Dreissenidae</taxon>
        <taxon>Dreissena</taxon>
    </lineage>
</organism>
<dbReference type="EMBL" id="JAIWYP010000003">
    <property type="protein sequence ID" value="KAH3856811.1"/>
    <property type="molecule type" value="Genomic_DNA"/>
</dbReference>
<reference evidence="1" key="2">
    <citation type="submission" date="2020-11" db="EMBL/GenBank/DDBJ databases">
        <authorList>
            <person name="McCartney M.A."/>
            <person name="Auch B."/>
            <person name="Kono T."/>
            <person name="Mallez S."/>
            <person name="Becker A."/>
            <person name="Gohl D.M."/>
            <person name="Silverstein K.A.T."/>
            <person name="Koren S."/>
            <person name="Bechman K.B."/>
            <person name="Herman A."/>
            <person name="Abrahante J.E."/>
            <person name="Garbe J."/>
        </authorList>
    </citation>
    <scope>NUCLEOTIDE SEQUENCE</scope>
    <source>
        <strain evidence="1">Duluth1</strain>
        <tissue evidence="1">Whole animal</tissue>
    </source>
</reference>
<sequence length="121" mass="14228">MIRGITEEVISLRILMEKLWMDNAEVDSRSFLYYLQYLTYGGLGERYKQVCTLIKFVIYMSDTSYINLYHHETALNLLGHCYEMRSSYRAALNFYAVSLIGQPHNNAACWHVNRLMRIMNG</sequence>
<keyword evidence="2" id="KW-1185">Reference proteome</keyword>
<name>A0A9D4LH74_DREPO</name>
<comment type="caution">
    <text evidence="1">The sequence shown here is derived from an EMBL/GenBank/DDBJ whole genome shotgun (WGS) entry which is preliminary data.</text>
</comment>
<dbReference type="Proteomes" id="UP000828390">
    <property type="component" value="Unassembled WGS sequence"/>
</dbReference>
<dbReference type="AlphaFoldDB" id="A0A9D4LH74"/>
<proteinExistence type="predicted"/>
<protein>
    <submittedName>
        <fullName evidence="1">Uncharacterized protein</fullName>
    </submittedName>
</protein>
<reference evidence="1" key="1">
    <citation type="journal article" date="2019" name="bioRxiv">
        <title>The Genome of the Zebra Mussel, Dreissena polymorpha: A Resource for Invasive Species Research.</title>
        <authorList>
            <person name="McCartney M.A."/>
            <person name="Auch B."/>
            <person name="Kono T."/>
            <person name="Mallez S."/>
            <person name="Zhang Y."/>
            <person name="Obille A."/>
            <person name="Becker A."/>
            <person name="Abrahante J.E."/>
            <person name="Garbe J."/>
            <person name="Badalamenti J.P."/>
            <person name="Herman A."/>
            <person name="Mangelson H."/>
            <person name="Liachko I."/>
            <person name="Sullivan S."/>
            <person name="Sone E.D."/>
            <person name="Koren S."/>
            <person name="Silverstein K.A.T."/>
            <person name="Beckman K.B."/>
            <person name="Gohl D.M."/>
        </authorList>
    </citation>
    <scope>NUCLEOTIDE SEQUENCE</scope>
    <source>
        <strain evidence="1">Duluth1</strain>
        <tissue evidence="1">Whole animal</tissue>
    </source>
</reference>
<evidence type="ECO:0000313" key="1">
    <source>
        <dbReference type="EMBL" id="KAH3856811.1"/>
    </source>
</evidence>
<accession>A0A9D4LH74</accession>
<gene>
    <name evidence="1" type="ORF">DPMN_099406</name>
</gene>